<dbReference type="OMA" id="LCEFQKA"/>
<dbReference type="RefSeq" id="XP_023165616.2">
    <property type="nucleotide sequence ID" value="XM_023309848.2"/>
</dbReference>
<organism evidence="1 2">
    <name type="scientific">Drosophila hydei</name>
    <name type="common">Fruit fly</name>
    <dbReference type="NCBI Taxonomy" id="7224"/>
    <lineage>
        <taxon>Eukaryota</taxon>
        <taxon>Metazoa</taxon>
        <taxon>Ecdysozoa</taxon>
        <taxon>Arthropoda</taxon>
        <taxon>Hexapoda</taxon>
        <taxon>Insecta</taxon>
        <taxon>Pterygota</taxon>
        <taxon>Neoptera</taxon>
        <taxon>Endopterygota</taxon>
        <taxon>Diptera</taxon>
        <taxon>Brachycera</taxon>
        <taxon>Muscomorpha</taxon>
        <taxon>Ephydroidea</taxon>
        <taxon>Drosophilidae</taxon>
        <taxon>Drosophila</taxon>
    </lineage>
</organism>
<dbReference type="GeneID" id="111595905"/>
<reference evidence="2" key="1">
    <citation type="submission" date="2025-08" db="UniProtKB">
        <authorList>
            <consortium name="RefSeq"/>
        </authorList>
    </citation>
    <scope>IDENTIFICATION</scope>
    <source>
        <strain evidence="2">15085-1641.00</strain>
        <tissue evidence="2">Whole body</tissue>
    </source>
</reference>
<dbReference type="Proteomes" id="UP000504633">
    <property type="component" value="Unplaced"/>
</dbReference>
<dbReference type="AlphaFoldDB" id="A0A6J1LLM4"/>
<accession>A0A6J1LLM4</accession>
<protein>
    <submittedName>
        <fullName evidence="2">Uncharacterized protein LOC111595905</fullName>
    </submittedName>
</protein>
<evidence type="ECO:0000313" key="1">
    <source>
        <dbReference type="Proteomes" id="UP000504633"/>
    </source>
</evidence>
<keyword evidence="1" id="KW-1185">Reference proteome</keyword>
<name>A0A6J1LLM4_DROHY</name>
<sequence length="364" mass="42862">MAPKMKVTELKKLYEERWNYPPKQKSPKIRFISCGKSPNYGIKKTYEPCWKPPMETKADVRFGPCWDYPPERYRRRPLPPPCRGATIPAHLLVPEFDHCQMVYTRCDFRLEECVHQQILFIEHLLRKLEDQFTHAKTYQIDLAKQLRYHSIRRRLLIGSACGIQIYPEYLSQMAENRAVCDFQKAHNAIKQSNAELAAGVLQLKNAMPELQKRLDKLDRTVNSPYILNLERVLETIQDLYDYFFEVTRKYKTWEQLIDPAQEHSVDDYLGLLRTEQSFESFKNAGTEHCTCKRCQNRNPLTPYLPYWCQGCDRSNKDVKLVQKDYLCNINMNAQLDSSDTSYLEKQSDTSLLQAELEKLNENLN</sequence>
<evidence type="ECO:0000313" key="2">
    <source>
        <dbReference type="RefSeq" id="XP_023165616.2"/>
    </source>
</evidence>
<proteinExistence type="predicted"/>
<dbReference type="OrthoDB" id="8056520at2759"/>
<dbReference type="KEGG" id="dhe:111595905"/>
<gene>
    <name evidence="2" type="primary">LOC111595905</name>
</gene>